<name>A0ABT0TZS2_9BACT</name>
<dbReference type="Proteomes" id="UP001202961">
    <property type="component" value="Unassembled WGS sequence"/>
</dbReference>
<organism evidence="1 2">
    <name type="scientific">Aporhodopirellula aestuarii</name>
    <dbReference type="NCBI Taxonomy" id="2950107"/>
    <lineage>
        <taxon>Bacteria</taxon>
        <taxon>Pseudomonadati</taxon>
        <taxon>Planctomycetota</taxon>
        <taxon>Planctomycetia</taxon>
        <taxon>Pirellulales</taxon>
        <taxon>Pirellulaceae</taxon>
        <taxon>Aporhodopirellula</taxon>
    </lineage>
</organism>
<protein>
    <submittedName>
        <fullName evidence="1">Uncharacterized protein</fullName>
    </submittedName>
</protein>
<dbReference type="EMBL" id="JAMQBK010000016">
    <property type="protein sequence ID" value="MCM2370102.1"/>
    <property type="molecule type" value="Genomic_DNA"/>
</dbReference>
<keyword evidence="2" id="KW-1185">Reference proteome</keyword>
<evidence type="ECO:0000313" key="1">
    <source>
        <dbReference type="EMBL" id="MCM2370102.1"/>
    </source>
</evidence>
<sequence length="72" mass="8215">MTRKMHPTEMRRSQWHFVASCGGAMFLFRAAGWDRGRAVVIGDRFQSIVHLQLGAILRIDCMAVEDLPPDTR</sequence>
<comment type="caution">
    <text evidence="1">The sequence shown here is derived from an EMBL/GenBank/DDBJ whole genome shotgun (WGS) entry which is preliminary data.</text>
</comment>
<accession>A0ABT0TZS2</accession>
<gene>
    <name evidence="1" type="ORF">NB063_05625</name>
</gene>
<evidence type="ECO:0000313" key="2">
    <source>
        <dbReference type="Proteomes" id="UP001202961"/>
    </source>
</evidence>
<reference evidence="1 2" key="1">
    <citation type="journal article" date="2022" name="Syst. Appl. Microbiol.">
        <title>Rhodopirellula aestuarii sp. nov., a novel member of the genus Rhodopirellula isolated from brackish sediments collected in the Tagus River estuary, Portugal.</title>
        <authorList>
            <person name="Vitorino I.R."/>
            <person name="Klimek D."/>
            <person name="Calusinska M."/>
            <person name="Lobo-da-Cunha A."/>
            <person name="Vasconcelos V."/>
            <person name="Lage O.M."/>
        </authorList>
    </citation>
    <scope>NUCLEOTIDE SEQUENCE [LARGE SCALE GENOMIC DNA]</scope>
    <source>
        <strain evidence="1 2">ICT_H3.1</strain>
    </source>
</reference>
<proteinExistence type="predicted"/>